<reference evidence="5" key="1">
    <citation type="submission" date="2021-02" db="EMBL/GenBank/DDBJ databases">
        <authorList>
            <person name="Nowell W R."/>
        </authorList>
    </citation>
    <scope>NUCLEOTIDE SEQUENCE</scope>
</reference>
<evidence type="ECO:0000313" key="5">
    <source>
        <dbReference type="EMBL" id="CAF4171215.1"/>
    </source>
</evidence>
<evidence type="ECO:0000313" key="4">
    <source>
        <dbReference type="EMBL" id="CAF3188740.1"/>
    </source>
</evidence>
<dbReference type="AlphaFoldDB" id="A0A819ZF18"/>
<feature type="domain" description="Histidine-specific methyltransferase SAM-dependent" evidence="3">
    <location>
        <begin position="6"/>
        <end position="270"/>
    </location>
</feature>
<comment type="caution">
    <text evidence="5">The sequence shown here is derived from an EMBL/GenBank/DDBJ whole genome shotgun (WGS) entry which is preliminary data.</text>
</comment>
<dbReference type="Proteomes" id="UP000663873">
    <property type="component" value="Unassembled WGS sequence"/>
</dbReference>
<dbReference type="Proteomes" id="UP000663825">
    <property type="component" value="Unassembled WGS sequence"/>
</dbReference>
<evidence type="ECO:0000259" key="3">
    <source>
        <dbReference type="Pfam" id="PF10017"/>
    </source>
</evidence>
<dbReference type="PANTHER" id="PTHR43397:SF1">
    <property type="entry name" value="ERGOTHIONEINE BIOSYNTHESIS PROTEIN 1"/>
    <property type="match status" value="1"/>
</dbReference>
<evidence type="ECO:0000256" key="2">
    <source>
        <dbReference type="ARBA" id="ARBA00022679"/>
    </source>
</evidence>
<keyword evidence="1" id="KW-0489">Methyltransferase</keyword>
<evidence type="ECO:0000256" key="1">
    <source>
        <dbReference type="ARBA" id="ARBA00022603"/>
    </source>
</evidence>
<dbReference type="InterPro" id="IPR051128">
    <property type="entry name" value="EgtD_Methyltrsf_superfamily"/>
</dbReference>
<protein>
    <recommendedName>
        <fullName evidence="3">Histidine-specific methyltransferase SAM-dependent domain-containing protein</fullName>
    </recommendedName>
</protein>
<dbReference type="InterPro" id="IPR019257">
    <property type="entry name" value="MeTrfase_dom"/>
</dbReference>
<keyword evidence="6" id="KW-1185">Reference proteome</keyword>
<name>A0A819ZF18_9BILA</name>
<dbReference type="EMBL" id="CAJOBP010000386">
    <property type="protein sequence ID" value="CAF4171215.1"/>
    <property type="molecule type" value="Genomic_DNA"/>
</dbReference>
<dbReference type="PANTHER" id="PTHR43397">
    <property type="entry name" value="ERGOTHIONEINE BIOSYNTHESIS PROTEIN 1"/>
    <property type="match status" value="1"/>
</dbReference>
<proteinExistence type="predicted"/>
<keyword evidence="2" id="KW-0808">Transferase</keyword>
<sequence>MHHSCSRREQQIFETNAEDIAAQAQGACKNQHQVAQLGAGIADRVAILLNAIAQRQTEPLYYIPVNVSSTALDMTKTTMQSRMPGIFVIPKTVNYVTEKLELPNFIGRTLVMCIGASIDNFSREEAAMMLEKICHQLQAGDGILLGIDMFKDPAIILSGYCDTNRLHDKFHGNFLRRLNREFGYNFDVDQFRHQAIWNERESRVELVIESSCSQRVQCNHNIEKNIDFITGDKVHTPDSYKYTYEQIIKLIKDAGLELEKIWNDENKWFIRCVGARSLICHLKQNIIMQYRIAFQPTYLNIVDMPRIKRKGNHVVQHSSKKQKLKNEISIIDINESASAYRCLLEDLSNEIFYEIFDHLDNYHIYKGFFHLNRRFKKLMMNSNLPMTINISTMSKSNFENYYNDILIPNKRRINTLRSSNPFVADILFLPPRLLLEFIHLETLILDKIKMKTFDKIFVELMFLPKLHSLTISPGEYVQSSSHLFSSIFSLHKLKYCKIIIQTKVSETMFPAYLSEYDESPIEYLIIDGRFPFESLNNLLSCLPRLRHLSISTLVKSGFEERRELPSTKLKYLKYISLNLDYVRFDQFEKILKTFFHYVEILRIATLFDEAYLNAKRWEELLSIHMPCLRIFDMNHCDSIRNNSLTYHDLIDQFNSSFWISKQWFFTHQHDWQQSLESGMFYSTNRYRRQDYTFYWELADKICPHAEENNLNSVKHVHVCSKRANKSCVNYFPNATQLSIKRYFETLDDSISTSLSRIVPLQQLTKLVIECYNFPWEEIVKLLCFTPNLDALKLDFIKFNENNINLMTKSKTYQYVSNTNKIKNLDVRHACSYERMRLIINLFPKLEYLKTGVNRKEIVQIVRFLLSKSNNETQNLFFLCISEIPKICLKELNFLIKLENLLGDYFITFINRDLYLWW</sequence>
<gene>
    <name evidence="4" type="ORF">TIS948_LOCUS11809</name>
    <name evidence="5" type="ORF">UJA718_LOCUS4709</name>
</gene>
<dbReference type="GO" id="GO:0008168">
    <property type="term" value="F:methyltransferase activity"/>
    <property type="evidence" value="ECO:0007669"/>
    <property type="project" value="UniProtKB-KW"/>
</dbReference>
<organism evidence="5 6">
    <name type="scientific">Rotaria socialis</name>
    <dbReference type="NCBI Taxonomy" id="392032"/>
    <lineage>
        <taxon>Eukaryota</taxon>
        <taxon>Metazoa</taxon>
        <taxon>Spiralia</taxon>
        <taxon>Gnathifera</taxon>
        <taxon>Rotifera</taxon>
        <taxon>Eurotatoria</taxon>
        <taxon>Bdelloidea</taxon>
        <taxon>Philodinida</taxon>
        <taxon>Philodinidae</taxon>
        <taxon>Rotaria</taxon>
    </lineage>
</organism>
<dbReference type="OrthoDB" id="4190at2759"/>
<dbReference type="Pfam" id="PF10017">
    <property type="entry name" value="Methyltransf_33"/>
    <property type="match status" value="1"/>
</dbReference>
<dbReference type="Gene3D" id="3.40.50.150">
    <property type="entry name" value="Vaccinia Virus protein VP39"/>
    <property type="match status" value="1"/>
</dbReference>
<dbReference type="EMBL" id="CAJNXB010001693">
    <property type="protein sequence ID" value="CAF3188740.1"/>
    <property type="molecule type" value="Genomic_DNA"/>
</dbReference>
<dbReference type="InterPro" id="IPR029063">
    <property type="entry name" value="SAM-dependent_MTases_sf"/>
</dbReference>
<evidence type="ECO:0000313" key="6">
    <source>
        <dbReference type="Proteomes" id="UP000663873"/>
    </source>
</evidence>
<accession>A0A819ZF18</accession>
<dbReference type="GO" id="GO:0032259">
    <property type="term" value="P:methylation"/>
    <property type="evidence" value="ECO:0007669"/>
    <property type="project" value="UniProtKB-KW"/>
</dbReference>